<dbReference type="InterPro" id="IPR012127">
    <property type="entry name" value="Cyt_c_prime"/>
</dbReference>
<dbReference type="GO" id="GO:0009055">
    <property type="term" value="F:electron transfer activity"/>
    <property type="evidence" value="ECO:0007669"/>
    <property type="project" value="InterPro"/>
</dbReference>
<evidence type="ECO:0000256" key="2">
    <source>
        <dbReference type="ARBA" id="ARBA00022617"/>
    </source>
</evidence>
<evidence type="ECO:0000256" key="3">
    <source>
        <dbReference type="ARBA" id="ARBA00022723"/>
    </source>
</evidence>
<keyword evidence="1" id="KW-0813">Transport</keyword>
<protein>
    <submittedName>
        <fullName evidence="9">Cytochrome c</fullName>
    </submittedName>
</protein>
<dbReference type="GO" id="GO:0020037">
    <property type="term" value="F:heme binding"/>
    <property type="evidence" value="ECO:0007669"/>
    <property type="project" value="InterPro"/>
</dbReference>
<evidence type="ECO:0000256" key="7">
    <source>
        <dbReference type="PIRSR" id="PIRSR000027-2"/>
    </source>
</evidence>
<feature type="binding site" description="axial binding residue" evidence="6">
    <location>
        <position position="141"/>
    </location>
    <ligand>
        <name>heme c</name>
        <dbReference type="ChEBI" id="CHEBI:61717"/>
    </ligand>
    <ligandPart>
        <name>Fe</name>
        <dbReference type="ChEBI" id="CHEBI:18248"/>
    </ligandPart>
</feature>
<dbReference type="InterPro" id="IPR010980">
    <property type="entry name" value="Cyt_c/b562"/>
</dbReference>
<dbReference type="GO" id="GO:0022900">
    <property type="term" value="P:electron transport chain"/>
    <property type="evidence" value="ECO:0007669"/>
    <property type="project" value="InterPro"/>
</dbReference>
<gene>
    <name evidence="9" type="ORF">J5474_14525</name>
</gene>
<proteinExistence type="predicted"/>
<dbReference type="SUPFAM" id="SSF47175">
    <property type="entry name" value="Cytochromes"/>
    <property type="match status" value="1"/>
</dbReference>
<feature type="binding site" description="covalent" evidence="7">
    <location>
        <position position="140"/>
    </location>
    <ligand>
        <name>heme c</name>
        <dbReference type="ChEBI" id="CHEBI:61717"/>
    </ligand>
</feature>
<feature type="chain" id="PRO_5036968515" evidence="8">
    <location>
        <begin position="22"/>
        <end position="146"/>
    </location>
</feature>
<sequence length="146" mass="15582">MPLKRLVPLILVVGASIAAVAALAHSGVSNPAVLPRMEAMKRMGDQMKVLGTMAKGQAPFDAGSAQDAVDRIRKRAAEVPELFRAQEMDPKSEALPTIWESYGDFTVKAEELQGVADVRIAAKEDLGQAVAELGAACKACHAHYRD</sequence>
<evidence type="ECO:0000256" key="5">
    <source>
        <dbReference type="ARBA" id="ARBA00023004"/>
    </source>
</evidence>
<evidence type="ECO:0000256" key="1">
    <source>
        <dbReference type="ARBA" id="ARBA00022448"/>
    </source>
</evidence>
<evidence type="ECO:0000313" key="10">
    <source>
        <dbReference type="Proteomes" id="UP000675940"/>
    </source>
</evidence>
<dbReference type="InterPro" id="IPR002321">
    <property type="entry name" value="Cyt_c_II"/>
</dbReference>
<organism evidence="9 10">
    <name type="scientific">Sagittula salina</name>
    <dbReference type="NCBI Taxonomy" id="2820268"/>
    <lineage>
        <taxon>Bacteria</taxon>
        <taxon>Pseudomonadati</taxon>
        <taxon>Pseudomonadota</taxon>
        <taxon>Alphaproteobacteria</taxon>
        <taxon>Rhodobacterales</taxon>
        <taxon>Roseobacteraceae</taxon>
        <taxon>Sagittula</taxon>
    </lineage>
</organism>
<accession>A0A940S4B4</accession>
<keyword evidence="10" id="KW-1185">Reference proteome</keyword>
<dbReference type="GO" id="GO:0042597">
    <property type="term" value="C:periplasmic space"/>
    <property type="evidence" value="ECO:0007669"/>
    <property type="project" value="InterPro"/>
</dbReference>
<reference evidence="9" key="1">
    <citation type="submission" date="2021-03" db="EMBL/GenBank/DDBJ databases">
        <title>Sagittula salina sp. nov. strain M10.9X isolated from the marine waste.</title>
        <authorList>
            <person name="Satari L."/>
            <person name="Molina-Menor E."/>
            <person name="Vidal-Verdu A."/>
            <person name="Pascual J."/>
            <person name="Pereto J."/>
            <person name="Porcar M."/>
        </authorList>
    </citation>
    <scope>NUCLEOTIDE SEQUENCE</scope>
    <source>
        <strain evidence="9">M10.9X</strain>
    </source>
</reference>
<dbReference type="Gene3D" id="1.20.120.10">
    <property type="entry name" value="Cytochrome c/b562"/>
    <property type="match status" value="1"/>
</dbReference>
<name>A0A940S4B4_9RHOB</name>
<comment type="PTM">
    <text evidence="7">Binds 1 heme group per subunit.</text>
</comment>
<comment type="caution">
    <text evidence="9">The sequence shown here is derived from an EMBL/GenBank/DDBJ whole genome shotgun (WGS) entry which is preliminary data.</text>
</comment>
<feature type="binding site" description="covalent" evidence="7">
    <location>
        <position position="137"/>
    </location>
    <ligand>
        <name>heme c</name>
        <dbReference type="ChEBI" id="CHEBI:61717"/>
    </ligand>
</feature>
<dbReference type="AlphaFoldDB" id="A0A940S4B4"/>
<dbReference type="Proteomes" id="UP000675940">
    <property type="component" value="Unassembled WGS sequence"/>
</dbReference>
<dbReference type="PIRSF" id="PIRSF000027">
    <property type="entry name" value="Cytc_c_prime"/>
    <property type="match status" value="1"/>
</dbReference>
<evidence type="ECO:0000313" key="9">
    <source>
        <dbReference type="EMBL" id="MBP0483695.1"/>
    </source>
</evidence>
<evidence type="ECO:0000256" key="4">
    <source>
        <dbReference type="ARBA" id="ARBA00022982"/>
    </source>
</evidence>
<keyword evidence="8" id="KW-0732">Signal</keyword>
<dbReference type="RefSeq" id="WP_209361647.1">
    <property type="nucleotide sequence ID" value="NZ_JAGISH010000008.1"/>
</dbReference>
<evidence type="ECO:0000256" key="6">
    <source>
        <dbReference type="PIRSR" id="PIRSR000027-1"/>
    </source>
</evidence>
<keyword evidence="2 7" id="KW-0349">Heme</keyword>
<keyword evidence="5 6" id="KW-0408">Iron</keyword>
<dbReference type="PROSITE" id="PS51009">
    <property type="entry name" value="CYTCII"/>
    <property type="match status" value="1"/>
</dbReference>
<feature type="signal peptide" evidence="8">
    <location>
        <begin position="1"/>
        <end position="21"/>
    </location>
</feature>
<keyword evidence="4" id="KW-0249">Electron transport</keyword>
<evidence type="ECO:0000256" key="8">
    <source>
        <dbReference type="SAM" id="SignalP"/>
    </source>
</evidence>
<dbReference type="Pfam" id="PF01322">
    <property type="entry name" value="Cytochrom_C_2"/>
    <property type="match status" value="1"/>
</dbReference>
<dbReference type="GO" id="GO:0005506">
    <property type="term" value="F:iron ion binding"/>
    <property type="evidence" value="ECO:0007669"/>
    <property type="project" value="InterPro"/>
</dbReference>
<dbReference type="EMBL" id="JAGISH010000008">
    <property type="protein sequence ID" value="MBP0483695.1"/>
    <property type="molecule type" value="Genomic_DNA"/>
</dbReference>
<keyword evidence="3 6" id="KW-0479">Metal-binding</keyword>